<dbReference type="PRINTS" id="PR00702">
    <property type="entry name" value="ACRIFLAVINRP"/>
</dbReference>
<dbReference type="InterPro" id="IPR001036">
    <property type="entry name" value="Acrflvin-R"/>
</dbReference>
<dbReference type="PANTHER" id="PTHR32063:SF18">
    <property type="entry name" value="CATION EFFLUX SYSTEM PROTEIN"/>
    <property type="match status" value="1"/>
</dbReference>
<evidence type="ECO:0000313" key="3">
    <source>
        <dbReference type="Proteomes" id="UP000319143"/>
    </source>
</evidence>
<dbReference type="SUPFAM" id="SSF82714">
    <property type="entry name" value="Multidrug efflux transporter AcrB TolC docking domain, DN and DC subdomains"/>
    <property type="match status" value="1"/>
</dbReference>
<keyword evidence="1" id="KW-1133">Transmembrane helix</keyword>
<gene>
    <name evidence="2" type="primary">bepG</name>
    <name evidence="2" type="ORF">Poly41_65240</name>
</gene>
<name>A0A5C6D1X2_9BACT</name>
<sequence length="1103" mass="119729">MNLAAFAIKYRPIVITITLLLLLWGVISVLTMPRREDPQYTVRTCVVTSVWPGAPAEQVEKLVTKPLEEAIDSIDEVDVVYSETNVGISTIYVDAEDSVTSEQIDNVWNKVRARVQRVEMPDAAIVPDVNDEFGDTNVIVFCVYQQPLEGEQTIREERRYTLRELDVISEHIKDELRLLPGVAKSAEFGVRQEAIYVETDIATWSQLNLTTTQLQQLVESRNIVASGGSIDTDVGRFSVKPGGELDAVEELDSIVGGKAGISEDGSDGRPVYLRDLGMKIVREYEDPPKLICRYSDANTTQPAVVVAMTMKAGSNIVTICDAAKQRVREMQTVEQSVPADIAITPISDQSQNVSKKISDVVSNVIGAILIVVVVVYLIVGFRSAAVMASNIPVVVLGAIALVTLFGVELEQISLASLIIALGLLVDNAVQVCDQARTNQIAGMNPESAAVKGSSQVASPMLMGTATTIAAFAPMLLALQGSTREYVYSLPVTLSITLALSWVLAMTFCTILAAAFIRAPKDPNKPSAPLPWLMSLLSRRNKRGNATGAESDLGDKLFRSSVKAAIDYKFVTVGVAIALFALSLMLPVGSEFFPQDLRDQFAIEVWLPENVAIEKTDQAAKQVETILRKLSPSVDAEGNKTDKIRAIRSMVGGGGSRWYLGWAPESRKPNYAEILVRTTDATDTPELVRRLREIAEKGDTSLDLKPVVGARVVPQELLMGPSGDPVELRVFGPGFADIKTLRRFADQVKEMIRNYPGTWDVSDSWGVSGYQLRVNVDEDAANLAGISNSGIARTLNAYYSGHHLTTFREGDHLVPVFLRLPSAMRGDLEQLPTAPVEGTYGKIPLNAFADVDVRWEPAQIRRRDLNRVIEVRCQVEPGVRGNDVVNAIMASDEMRQLINEMPPGFRVEAGGNLENSQDGAAQLSAALGISLLAIILLLVIQYNGWSKPLIILATLPLALIGALPGLYITGNALGFMPQLGILSLFGIVLNTGIIFMEFADILILKAAEESDGTGPICGLTVSEFRGCLVDACRQRLLPIFLTTATTIGGLLPLAMAGGPLWEGMAWCMIFGLMVATLLTLLVVPSLYSILVEHFGVKPVKLSQT</sequence>
<evidence type="ECO:0000313" key="2">
    <source>
        <dbReference type="EMBL" id="TWU30830.1"/>
    </source>
</evidence>
<dbReference type="Pfam" id="PF00873">
    <property type="entry name" value="ACR_tran"/>
    <property type="match status" value="1"/>
</dbReference>
<dbReference type="Gene3D" id="3.30.70.1430">
    <property type="entry name" value="Multidrug efflux transporter AcrB pore domain"/>
    <property type="match status" value="2"/>
</dbReference>
<dbReference type="OrthoDB" id="9757876at2"/>
<dbReference type="Gene3D" id="3.30.2090.10">
    <property type="entry name" value="Multidrug efflux transporter AcrB TolC docking domain, DN and DC subdomains"/>
    <property type="match status" value="2"/>
</dbReference>
<feature type="transmembrane region" description="Helical" evidence="1">
    <location>
        <begin position="491"/>
        <end position="516"/>
    </location>
</feature>
<dbReference type="Gene3D" id="3.30.70.1320">
    <property type="entry name" value="Multidrug efflux transporter AcrB pore domain like"/>
    <property type="match status" value="1"/>
</dbReference>
<keyword evidence="1" id="KW-0472">Membrane</keyword>
<feature type="transmembrane region" description="Helical" evidence="1">
    <location>
        <begin position="565"/>
        <end position="585"/>
    </location>
</feature>
<protein>
    <submittedName>
        <fullName evidence="2">Efflux pump membrane transporter BepG</fullName>
    </submittedName>
</protein>
<feature type="transmembrane region" description="Helical" evidence="1">
    <location>
        <begin position="974"/>
        <end position="994"/>
    </location>
</feature>
<dbReference type="Gene3D" id="3.30.70.1440">
    <property type="entry name" value="Multidrug efflux transporter AcrB pore domain"/>
    <property type="match status" value="1"/>
</dbReference>
<organism evidence="2 3">
    <name type="scientific">Novipirellula artificiosorum</name>
    <dbReference type="NCBI Taxonomy" id="2528016"/>
    <lineage>
        <taxon>Bacteria</taxon>
        <taxon>Pseudomonadati</taxon>
        <taxon>Planctomycetota</taxon>
        <taxon>Planctomycetia</taxon>
        <taxon>Pirellulales</taxon>
        <taxon>Pirellulaceae</taxon>
        <taxon>Novipirellula</taxon>
    </lineage>
</organism>
<feature type="transmembrane region" description="Helical" evidence="1">
    <location>
        <begin position="1035"/>
        <end position="1056"/>
    </location>
</feature>
<comment type="caution">
    <text evidence="2">The sequence shown here is derived from an EMBL/GenBank/DDBJ whole genome shotgun (WGS) entry which is preliminary data.</text>
</comment>
<feature type="transmembrane region" description="Helical" evidence="1">
    <location>
        <begin position="12"/>
        <end position="32"/>
    </location>
</feature>
<evidence type="ECO:0000256" key="1">
    <source>
        <dbReference type="SAM" id="Phobius"/>
    </source>
</evidence>
<feature type="transmembrane region" description="Helical" evidence="1">
    <location>
        <begin position="386"/>
        <end position="406"/>
    </location>
</feature>
<keyword evidence="3" id="KW-1185">Reference proteome</keyword>
<dbReference type="Gene3D" id="1.20.1640.10">
    <property type="entry name" value="Multidrug efflux transporter AcrB transmembrane domain"/>
    <property type="match status" value="2"/>
</dbReference>
<dbReference type="RefSeq" id="WP_146531212.1">
    <property type="nucleotide sequence ID" value="NZ_SJPV01000020.1"/>
</dbReference>
<feature type="transmembrane region" description="Helical" evidence="1">
    <location>
        <begin position="460"/>
        <end position="479"/>
    </location>
</feature>
<feature type="transmembrane region" description="Helical" evidence="1">
    <location>
        <begin position="1062"/>
        <end position="1089"/>
    </location>
</feature>
<dbReference type="EMBL" id="SJPV01000020">
    <property type="protein sequence ID" value="TWU30830.1"/>
    <property type="molecule type" value="Genomic_DNA"/>
</dbReference>
<feature type="transmembrane region" description="Helical" evidence="1">
    <location>
        <begin position="922"/>
        <end position="941"/>
    </location>
</feature>
<reference evidence="2 3" key="1">
    <citation type="submission" date="2019-02" db="EMBL/GenBank/DDBJ databases">
        <title>Deep-cultivation of Planctomycetes and their phenomic and genomic characterization uncovers novel biology.</title>
        <authorList>
            <person name="Wiegand S."/>
            <person name="Jogler M."/>
            <person name="Boedeker C."/>
            <person name="Pinto D."/>
            <person name="Vollmers J."/>
            <person name="Rivas-Marin E."/>
            <person name="Kohn T."/>
            <person name="Peeters S.H."/>
            <person name="Heuer A."/>
            <person name="Rast P."/>
            <person name="Oberbeckmann S."/>
            <person name="Bunk B."/>
            <person name="Jeske O."/>
            <person name="Meyerdierks A."/>
            <person name="Storesund J.E."/>
            <person name="Kallscheuer N."/>
            <person name="Luecker S."/>
            <person name="Lage O.M."/>
            <person name="Pohl T."/>
            <person name="Merkel B.J."/>
            <person name="Hornburger P."/>
            <person name="Mueller R.-W."/>
            <person name="Bruemmer F."/>
            <person name="Labrenz M."/>
            <person name="Spormann A.M."/>
            <person name="Op Den Camp H."/>
            <person name="Overmann J."/>
            <person name="Amann R."/>
            <person name="Jetten M.S.M."/>
            <person name="Mascher T."/>
            <person name="Medema M.H."/>
            <person name="Devos D.P."/>
            <person name="Kaster A.-K."/>
            <person name="Ovreas L."/>
            <person name="Rohde M."/>
            <person name="Galperin M.Y."/>
            <person name="Jogler C."/>
        </authorList>
    </citation>
    <scope>NUCLEOTIDE SEQUENCE [LARGE SCALE GENOMIC DNA]</scope>
    <source>
        <strain evidence="2 3">Poly41</strain>
    </source>
</reference>
<feature type="transmembrane region" description="Helical" evidence="1">
    <location>
        <begin position="948"/>
        <end position="968"/>
    </location>
</feature>
<accession>A0A5C6D1X2</accession>
<dbReference type="GO" id="GO:0042910">
    <property type="term" value="F:xenobiotic transmembrane transporter activity"/>
    <property type="evidence" value="ECO:0007669"/>
    <property type="project" value="TreeGrafter"/>
</dbReference>
<keyword evidence="1" id="KW-0812">Transmembrane</keyword>
<dbReference type="GO" id="GO:0005886">
    <property type="term" value="C:plasma membrane"/>
    <property type="evidence" value="ECO:0007669"/>
    <property type="project" value="TreeGrafter"/>
</dbReference>
<proteinExistence type="predicted"/>
<dbReference type="Proteomes" id="UP000319143">
    <property type="component" value="Unassembled WGS sequence"/>
</dbReference>
<dbReference type="AlphaFoldDB" id="A0A5C6D1X2"/>
<dbReference type="PANTHER" id="PTHR32063">
    <property type="match status" value="1"/>
</dbReference>
<feature type="transmembrane region" description="Helical" evidence="1">
    <location>
        <begin position="360"/>
        <end position="379"/>
    </location>
</feature>
<dbReference type="InterPro" id="IPR027463">
    <property type="entry name" value="AcrB_DN_DC_subdom"/>
</dbReference>
<dbReference type="SUPFAM" id="SSF82866">
    <property type="entry name" value="Multidrug efflux transporter AcrB transmembrane domain"/>
    <property type="match status" value="2"/>
</dbReference>
<dbReference type="SUPFAM" id="SSF82693">
    <property type="entry name" value="Multidrug efflux transporter AcrB pore domain, PN1, PN2, PC1 and PC2 subdomains"/>
    <property type="match status" value="2"/>
</dbReference>